<dbReference type="Gene3D" id="1.10.10.1830">
    <property type="entry name" value="Non-ribosomal peptide synthase, adenylation domain"/>
    <property type="match status" value="1"/>
</dbReference>
<dbReference type="InterPro" id="IPR049490">
    <property type="entry name" value="C883_1060-like_KR_N"/>
</dbReference>
<dbReference type="CDD" id="cd05930">
    <property type="entry name" value="A_NRPS"/>
    <property type="match status" value="1"/>
</dbReference>
<dbReference type="GO" id="GO:0031177">
    <property type="term" value="F:phosphopantetheine binding"/>
    <property type="evidence" value="ECO:0007669"/>
    <property type="project" value="InterPro"/>
</dbReference>
<dbReference type="Pfam" id="PF08659">
    <property type="entry name" value="KR"/>
    <property type="match status" value="1"/>
</dbReference>
<name>A0A1D8TLJ7_9CYAN</name>
<dbReference type="FunFam" id="1.10.1200.10:FF:000005">
    <property type="entry name" value="Nonribosomal peptide synthetase 1"/>
    <property type="match status" value="1"/>
</dbReference>
<evidence type="ECO:0000256" key="3">
    <source>
        <dbReference type="ARBA" id="ARBA00022553"/>
    </source>
</evidence>
<dbReference type="STRING" id="1458985.BJP34_02895"/>
<dbReference type="GO" id="GO:0003824">
    <property type="term" value="F:catalytic activity"/>
    <property type="evidence" value="ECO:0007669"/>
    <property type="project" value="InterPro"/>
</dbReference>
<evidence type="ECO:0000313" key="6">
    <source>
        <dbReference type="EMBL" id="AOW98530.1"/>
    </source>
</evidence>
<dbReference type="Pfam" id="PF00501">
    <property type="entry name" value="AMP-binding"/>
    <property type="match status" value="3"/>
</dbReference>
<dbReference type="SMART" id="SM00823">
    <property type="entry name" value="PKS_PP"/>
    <property type="match status" value="1"/>
</dbReference>
<dbReference type="SUPFAM" id="SSF47336">
    <property type="entry name" value="ACP-like"/>
    <property type="match status" value="1"/>
</dbReference>
<dbReference type="InterPro" id="IPR036291">
    <property type="entry name" value="NAD(P)-bd_dom_sf"/>
</dbReference>
<dbReference type="CDD" id="cd05906">
    <property type="entry name" value="A_NRPS_TubE_like"/>
    <property type="match status" value="1"/>
</dbReference>
<dbReference type="SUPFAM" id="SSF51735">
    <property type="entry name" value="NAD(P)-binding Rossmann-fold domains"/>
    <property type="match status" value="2"/>
</dbReference>
<dbReference type="Gene3D" id="3.30.559.30">
    <property type="entry name" value="Nonribosomal peptide synthetase, condensation domain"/>
    <property type="match status" value="1"/>
</dbReference>
<dbReference type="PROSITE" id="PS00012">
    <property type="entry name" value="PHOSPHOPANTETHEINE"/>
    <property type="match status" value="1"/>
</dbReference>
<evidence type="ECO:0000259" key="5">
    <source>
        <dbReference type="PROSITE" id="PS50075"/>
    </source>
</evidence>
<evidence type="ECO:0000256" key="2">
    <source>
        <dbReference type="ARBA" id="ARBA00022450"/>
    </source>
</evidence>
<dbReference type="GO" id="GO:0005737">
    <property type="term" value="C:cytoplasm"/>
    <property type="evidence" value="ECO:0007669"/>
    <property type="project" value="TreeGrafter"/>
</dbReference>
<keyword evidence="2" id="KW-0596">Phosphopantetheine</keyword>
<dbReference type="FunFam" id="3.30.559.10:FF:000012">
    <property type="entry name" value="Non-ribosomal peptide synthetase"/>
    <property type="match status" value="1"/>
</dbReference>
<protein>
    <recommendedName>
        <fullName evidence="5">Carrier domain-containing protein</fullName>
    </recommendedName>
</protein>
<dbReference type="RefSeq" id="WP_070391037.1">
    <property type="nucleotide sequence ID" value="NZ_CP017599.1"/>
</dbReference>
<dbReference type="Pfam" id="PF18563">
    <property type="entry name" value="TubC_N"/>
    <property type="match status" value="1"/>
</dbReference>
<dbReference type="Pfam" id="PF21394">
    <property type="entry name" value="Beta-ketacyl_N"/>
    <property type="match status" value="1"/>
</dbReference>
<dbReference type="Pfam" id="PF13193">
    <property type="entry name" value="AMP-binding_C"/>
    <property type="match status" value="1"/>
</dbReference>
<dbReference type="CDD" id="cd08953">
    <property type="entry name" value="KR_2_SDR_x"/>
    <property type="match status" value="1"/>
</dbReference>
<dbReference type="KEGG" id="mpro:BJP34_02895"/>
<evidence type="ECO:0000256" key="1">
    <source>
        <dbReference type="ARBA" id="ARBA00001957"/>
    </source>
</evidence>
<feature type="domain" description="Carrier" evidence="5">
    <location>
        <begin position="2238"/>
        <end position="2313"/>
    </location>
</feature>
<dbReference type="GO" id="GO:0008610">
    <property type="term" value="P:lipid biosynthetic process"/>
    <property type="evidence" value="ECO:0007669"/>
    <property type="project" value="UniProtKB-ARBA"/>
</dbReference>
<reference evidence="7" key="1">
    <citation type="submission" date="2016-10" db="EMBL/GenBank/DDBJ databases">
        <title>Comparative genomics uncovers the prolific and rare metabolic potential of the cyanobacterial genus Moorea.</title>
        <authorList>
            <person name="Leao T."/>
            <person name="Castelao G."/>
            <person name="Korobeynikov A."/>
            <person name="Monroe E.A."/>
            <person name="Podell S."/>
            <person name="Glukhov E."/>
            <person name="Allen E."/>
            <person name="Gerwick W.H."/>
            <person name="Gerwick L."/>
        </authorList>
    </citation>
    <scope>NUCLEOTIDE SEQUENCE [LARGE SCALE GENOMIC DNA]</scope>
    <source>
        <strain evidence="7">PAL-8-15-08-1</strain>
    </source>
</reference>
<dbReference type="InterPro" id="IPR020806">
    <property type="entry name" value="PKS_PP-bd"/>
</dbReference>
<dbReference type="InterPro" id="IPR013968">
    <property type="entry name" value="PKS_KR"/>
</dbReference>
<dbReference type="Gene3D" id="3.40.50.720">
    <property type="entry name" value="NAD(P)-binding Rossmann-like Domain"/>
    <property type="match status" value="1"/>
</dbReference>
<dbReference type="Pfam" id="PF00550">
    <property type="entry name" value="PP-binding"/>
    <property type="match status" value="1"/>
</dbReference>
<keyword evidence="3" id="KW-0597">Phosphoprotein</keyword>
<dbReference type="InterPro" id="IPR042099">
    <property type="entry name" value="ANL_N_sf"/>
</dbReference>
<dbReference type="PROSITE" id="PS00455">
    <property type="entry name" value="AMP_BINDING"/>
    <property type="match status" value="1"/>
</dbReference>
<dbReference type="SUPFAM" id="SSF52777">
    <property type="entry name" value="CoA-dependent acyltransferases"/>
    <property type="match status" value="2"/>
</dbReference>
<dbReference type="SMART" id="SM00822">
    <property type="entry name" value="PKS_KR"/>
    <property type="match status" value="1"/>
</dbReference>
<dbReference type="InterPro" id="IPR041464">
    <property type="entry name" value="TubC_N"/>
</dbReference>
<dbReference type="InterPro" id="IPR057326">
    <property type="entry name" value="KR_dom"/>
</dbReference>
<dbReference type="EMBL" id="CP017599">
    <property type="protein sequence ID" value="AOW98530.1"/>
    <property type="molecule type" value="Genomic_DNA"/>
</dbReference>
<dbReference type="Gene3D" id="3.30.559.10">
    <property type="entry name" value="Chloramphenicol acetyltransferase-like domain"/>
    <property type="match status" value="1"/>
</dbReference>
<accession>A0A1D8TLJ7</accession>
<dbReference type="Proteomes" id="UP000177870">
    <property type="component" value="Chromosome"/>
</dbReference>
<gene>
    <name evidence="6" type="ORF">BJP34_02895</name>
</gene>
<dbReference type="InterPro" id="IPR000873">
    <property type="entry name" value="AMP-dep_synth/lig_dom"/>
</dbReference>
<dbReference type="InterPro" id="IPR001242">
    <property type="entry name" value="Condensation_dom"/>
</dbReference>
<dbReference type="GO" id="GO:0043041">
    <property type="term" value="P:amino acid activation for nonribosomal peptide biosynthetic process"/>
    <property type="evidence" value="ECO:0007669"/>
    <property type="project" value="TreeGrafter"/>
</dbReference>
<dbReference type="Pfam" id="PF00668">
    <property type="entry name" value="Condensation"/>
    <property type="match status" value="1"/>
</dbReference>
<evidence type="ECO:0000256" key="4">
    <source>
        <dbReference type="SAM" id="MobiDB-lite"/>
    </source>
</evidence>
<organism evidence="6 7">
    <name type="scientific">Moorena producens PAL-8-15-08-1</name>
    <dbReference type="NCBI Taxonomy" id="1458985"/>
    <lineage>
        <taxon>Bacteria</taxon>
        <taxon>Bacillati</taxon>
        <taxon>Cyanobacteriota</taxon>
        <taxon>Cyanophyceae</taxon>
        <taxon>Coleofasciculales</taxon>
        <taxon>Coleofasciculaceae</taxon>
        <taxon>Moorena</taxon>
    </lineage>
</organism>
<dbReference type="InterPro" id="IPR036736">
    <property type="entry name" value="ACP-like_sf"/>
</dbReference>
<sequence length="2335" mass="261880">MKQMQMIEEFLLELRNQDIQLWLEGEQLHYSAPEGKLTPTLLAQLRERKAEVISFLHTAKQSVYSQQSQIKLIERNNSLPLSFAQEMMWFWHQLLPDNPLYNLLVSLQIEGLLNVTVLEQSLNEIIRRHENLRTCFPSVDGKPMQVIYPVANINLSTVELPSSPEQTTQLKQLASTEAEKPFDLAQSPPLRVTLVRLSRETHILMLTMHHIIYDGWSIGILASELCTLYEAYSQGNPSPLSELPIQYADYAHWQRQRLTGEVLEKHLSYWREKLAGVSPISPLPTDRPRPQVQSFHGGLEKFQLNQNLIQKLTQLSQESGTTLFMTVLSAFFVLLYRYTGESDLIVGTGIANRNRVEIEPLIGMFTNALALRSQCSDDSSFTEFLSQVKQTTQEAYKHQDLPFEKLVEELSPERNLSYNPLVQVIFSFIDVPSMNWDLPGLRVFQREEGFNSTMDLEVHLWEALSGLEGYFVYNTDLFDRATITGMMAHFKTLLKAIVANPQQKISKLPLITAAEKQKILHEWKNTKTDYPTDKCIHQLFEEQVENNPNGIALVFEQQKLTYSQLNRKANQLAHYLQNSGVVPETPVGICVERSVEMVVGLLAILKAGGAYVPLDSKNLQDLPSISVILTQNHLKSKGYTYSEQDARATVAQILCLDTEWESIAKQNTENPNTETTATNLAYILNQTLVEHQAVAQRLQWLQEILTLTNQDILLHKTSLTQDVALLEIGLPLISGGSVVIAANKEPKELQKLIGQHKVTIVHLYPSELPAWLNTTNQVAFMKSWRSLLCSGETLSTEIANKFLQSYPVSLHNFYSLPEAAGEITHWSWSEKPKREKVPVGNPGRLSVYLLDQHQNPVPKGVPGEIYIGGSSLARGYIQQQTSLEFIQHPQLGRLFPTGDIGRYHNKGDLEIVGAKQRQTWIKRKRIELADIETALLSAPGVEQAYVLAHQTLLVAYVVVTGVWNPQQLHSQIQQQLPPYMMPGAYVPLSSLPLTHKGKVDEVALGHFPVIDDNVVQRWETQLKAVPEIEQVAVVVQQKTLKLPPLHLSDLLPSEQIKLPNHGGTPLVEKSSPTTELQTQSTSGNQAISEGEAIKWPPNAPTTLAQALERAAQEHGDTSLIYIQSDGEVITQTYSELWVEAQRILGGLRQLGLKPQDKVIFQLESNQDFISAFWGCVLGGFVPVPVSIPPSYDQSHSSLTKLQNTWALLGQPLILTDRKLAPSVRGWSQRLNLGKFVVETLEQLRGFEPDPKIYKSQPQDLAVLLLTSGSTGIPKAVMQENSKLLSMSAGTIAMNQFSSQDVTLNWMPMDHVGALVLLSIVAVDLGCQQIHVPTQLILQNPLKWLDLIDRHQATISWAPNFAFTLIGDRLWRGEADGRSPAFSDRAEEVTKQHWDLSSMKFLVNGGEVIVTKTARNFLKLLNYYGLSTKAIHPSFGMCETCSGITFSHSFSLESSSDEDKFVELGQPIAGASLRIVDANQQVVREGVVGSLQVKGASVTSGYYQNPTANKEAFTADGWFNTGDLGFLKNGSLTITGRQKDVIIINGLNYYSHEIESAVEELPGIEVSYTCACAVRSTNSNTEKLGIFYNSEKTENTELLALLKAIREQVINRMGINPDYLIPLDKDLIPKTSIGKIQRTQLSQRFATGEFQEVLKRVDLITENTQTIPDWFYQKTWQRKQENYSPHKLSKFGVFLVFIDKLGLGQQVCQKLENNSQAYVQIEQGETFEKINDNHYIIAPDVQEDYQQLYQCLGGDNIQIGAIIHLWHYDNYTGTGEITDTETLETAQKTGIYSLLLLLQTFSNHQENYPVRLLYVASHSQSLNTQETIAYQKATVPGLLKTIPMEIPHWHCRHLDLPQDSLEVNSNRILEELTIDAKDSEVAYRDGERWVLGLEKIDLPSLPLQPLPFKTGGTYLISGGLGGIGVEIAKYLLEHYQAKLLLLGRTPLPDSNSWETYLQQGGKLAQKIKAYQQLQKLGGEVIYQGVDIGHQKAVQEVVQQTLSGWHVQQLDGVIHLAGLMQERLLREETPESLAEVLRPKLIGTLVLHQLVEKQPQSLFINFSSINGFFGGTTVGAYGAANSFLDAFYYYQRYQSQLQSYCLAWSMWDEMGMSRGYQMKQLTQAKGYIAVGLSQGMSSLLAGLCHDQPYLMVGLDGSNLNIRRLTFTSDSLQQLTAYFTTNGKGKPNVSFLELMVQDAVGQPSSCAVVELAEMPLTEGGEIDIALLSESNLGRSTQERIKARNETERQIAQIWQDLLGVSQVGIYDNFFELGGNSLLATQVISRLRQALGNELTLQDLFEYPTVAGITQNLEVLRQLAQDENTFISETDEDYEEEAL</sequence>
<dbReference type="Gene3D" id="1.10.1200.10">
    <property type="entry name" value="ACP-like"/>
    <property type="match status" value="1"/>
</dbReference>
<dbReference type="OrthoDB" id="9765680at2"/>
<dbReference type="PROSITE" id="PS50075">
    <property type="entry name" value="CARRIER"/>
    <property type="match status" value="1"/>
</dbReference>
<dbReference type="CDD" id="cd19531">
    <property type="entry name" value="LCL_NRPS-like"/>
    <property type="match status" value="1"/>
</dbReference>
<dbReference type="Gene3D" id="3.30.300.30">
    <property type="match status" value="2"/>
</dbReference>
<comment type="cofactor">
    <cofactor evidence="1">
        <name>pantetheine 4'-phosphate</name>
        <dbReference type="ChEBI" id="CHEBI:47942"/>
    </cofactor>
</comment>
<dbReference type="PANTHER" id="PTHR45527">
    <property type="entry name" value="NONRIBOSOMAL PEPTIDE SYNTHETASE"/>
    <property type="match status" value="1"/>
</dbReference>
<proteinExistence type="predicted"/>
<evidence type="ECO:0000313" key="7">
    <source>
        <dbReference type="Proteomes" id="UP000177870"/>
    </source>
</evidence>
<dbReference type="SUPFAM" id="SSF56801">
    <property type="entry name" value="Acetyl-CoA synthetase-like"/>
    <property type="match status" value="2"/>
</dbReference>
<dbReference type="InterPro" id="IPR009081">
    <property type="entry name" value="PP-bd_ACP"/>
</dbReference>
<feature type="region of interest" description="Disordered" evidence="4">
    <location>
        <begin position="1058"/>
        <end position="1096"/>
    </location>
</feature>
<dbReference type="PANTHER" id="PTHR45527:SF1">
    <property type="entry name" value="FATTY ACID SYNTHASE"/>
    <property type="match status" value="1"/>
</dbReference>
<dbReference type="FunFam" id="3.30.559.30:FF:000001">
    <property type="entry name" value="Non-ribosomal peptide synthetase"/>
    <property type="match status" value="1"/>
</dbReference>
<dbReference type="InterPro" id="IPR023213">
    <property type="entry name" value="CAT-like_dom_sf"/>
</dbReference>
<dbReference type="InterPro" id="IPR006162">
    <property type="entry name" value="Ppantetheine_attach_site"/>
</dbReference>
<dbReference type="GO" id="GO:0044550">
    <property type="term" value="P:secondary metabolite biosynthetic process"/>
    <property type="evidence" value="ECO:0007669"/>
    <property type="project" value="TreeGrafter"/>
</dbReference>
<dbReference type="InterPro" id="IPR025110">
    <property type="entry name" value="AMP-bd_C"/>
</dbReference>
<dbReference type="InterPro" id="IPR044894">
    <property type="entry name" value="TubC_N_sf"/>
</dbReference>
<feature type="compositionally biased region" description="Polar residues" evidence="4">
    <location>
        <begin position="1070"/>
        <end position="1087"/>
    </location>
</feature>
<dbReference type="Gene3D" id="3.40.50.12780">
    <property type="entry name" value="N-terminal domain of ligase-like"/>
    <property type="match status" value="2"/>
</dbReference>
<dbReference type="InterPro" id="IPR045851">
    <property type="entry name" value="AMP-bd_C_sf"/>
</dbReference>
<dbReference type="InterPro" id="IPR020845">
    <property type="entry name" value="AMP-binding_CS"/>
</dbReference>